<organism evidence="3 4">
    <name type="scientific">Chelatococcus asaccharovorans</name>
    <dbReference type="NCBI Taxonomy" id="28210"/>
    <lineage>
        <taxon>Bacteria</taxon>
        <taxon>Pseudomonadati</taxon>
        <taxon>Pseudomonadota</taxon>
        <taxon>Alphaproteobacteria</taxon>
        <taxon>Hyphomicrobiales</taxon>
        <taxon>Chelatococcaceae</taxon>
        <taxon>Chelatococcus</taxon>
    </lineage>
</organism>
<sequence length="191" mass="21294">MTDMSDSQFPVVTEGAIGAATVQTVHARDLHRFIANRDHFSTWSKDRVKQYGFVEGTDFVSFSENSEKGAPRIEYAITLDMAKELAMVERNEQGKRARQYFIECERRAKGGVDPAAILNDPASMRGLLLNYTEKVIELQGQVEEMRPPSPTTAISRTLSLRHASTKGSSHAGSDRGSRRRMRGAKDMADID</sequence>
<proteinExistence type="predicted"/>
<gene>
    <name evidence="3" type="ORF">C7450_10722</name>
</gene>
<feature type="domain" description="AntA/AntB antirepressor" evidence="2">
    <location>
        <begin position="25"/>
        <end position="91"/>
    </location>
</feature>
<dbReference type="InterPro" id="IPR013557">
    <property type="entry name" value="AntA/B_antirep"/>
</dbReference>
<dbReference type="RefSeq" id="WP_245449849.1">
    <property type="nucleotide sequence ID" value="NZ_JAHBRY010000001.1"/>
</dbReference>
<dbReference type="EMBL" id="QJJK01000007">
    <property type="protein sequence ID" value="PXW56985.1"/>
    <property type="molecule type" value="Genomic_DNA"/>
</dbReference>
<accession>A0A2V3U2M3</accession>
<evidence type="ECO:0000256" key="1">
    <source>
        <dbReference type="SAM" id="MobiDB-lite"/>
    </source>
</evidence>
<reference evidence="3 4" key="1">
    <citation type="submission" date="2018-05" db="EMBL/GenBank/DDBJ databases">
        <title>Genomic Encyclopedia of Type Strains, Phase IV (KMG-IV): sequencing the most valuable type-strain genomes for metagenomic binning, comparative biology and taxonomic classification.</title>
        <authorList>
            <person name="Goeker M."/>
        </authorList>
    </citation>
    <scope>NUCLEOTIDE SEQUENCE [LARGE SCALE GENOMIC DNA]</scope>
    <source>
        <strain evidence="3 4">DSM 6462</strain>
    </source>
</reference>
<dbReference type="Proteomes" id="UP000248021">
    <property type="component" value="Unassembled WGS sequence"/>
</dbReference>
<feature type="region of interest" description="Disordered" evidence="1">
    <location>
        <begin position="161"/>
        <end position="191"/>
    </location>
</feature>
<evidence type="ECO:0000313" key="4">
    <source>
        <dbReference type="Proteomes" id="UP000248021"/>
    </source>
</evidence>
<protein>
    <submittedName>
        <fullName evidence="3">Phage anti-repressor protein</fullName>
    </submittedName>
</protein>
<evidence type="ECO:0000259" key="2">
    <source>
        <dbReference type="Pfam" id="PF08346"/>
    </source>
</evidence>
<dbReference type="Pfam" id="PF08346">
    <property type="entry name" value="AntA"/>
    <property type="match status" value="1"/>
</dbReference>
<name>A0A2V3U2M3_9HYPH</name>
<dbReference type="AlphaFoldDB" id="A0A2V3U2M3"/>
<keyword evidence="4" id="KW-1185">Reference proteome</keyword>
<evidence type="ECO:0000313" key="3">
    <source>
        <dbReference type="EMBL" id="PXW56985.1"/>
    </source>
</evidence>
<comment type="caution">
    <text evidence="3">The sequence shown here is derived from an EMBL/GenBank/DDBJ whole genome shotgun (WGS) entry which is preliminary data.</text>
</comment>